<feature type="transmembrane region" description="Helical" evidence="1">
    <location>
        <begin position="329"/>
        <end position="348"/>
    </location>
</feature>
<dbReference type="OrthoDB" id="4894358at2759"/>
<organism evidence="2 3">
    <name type="scientific">Stachybotrys elegans</name>
    <dbReference type="NCBI Taxonomy" id="80388"/>
    <lineage>
        <taxon>Eukaryota</taxon>
        <taxon>Fungi</taxon>
        <taxon>Dikarya</taxon>
        <taxon>Ascomycota</taxon>
        <taxon>Pezizomycotina</taxon>
        <taxon>Sordariomycetes</taxon>
        <taxon>Hypocreomycetidae</taxon>
        <taxon>Hypocreales</taxon>
        <taxon>Stachybotryaceae</taxon>
        <taxon>Stachybotrys</taxon>
    </lineage>
</organism>
<protein>
    <submittedName>
        <fullName evidence="2">Uncharacterized protein</fullName>
    </submittedName>
</protein>
<proteinExistence type="predicted"/>
<accession>A0A8K0SL83</accession>
<name>A0A8K0SL83_9HYPO</name>
<keyword evidence="3" id="KW-1185">Reference proteome</keyword>
<keyword evidence="1" id="KW-1133">Transmembrane helix</keyword>
<feature type="transmembrane region" description="Helical" evidence="1">
    <location>
        <begin position="302"/>
        <end position="323"/>
    </location>
</feature>
<evidence type="ECO:0000256" key="1">
    <source>
        <dbReference type="SAM" id="Phobius"/>
    </source>
</evidence>
<dbReference type="Proteomes" id="UP000813444">
    <property type="component" value="Unassembled WGS sequence"/>
</dbReference>
<comment type="caution">
    <text evidence="2">The sequence shown here is derived from an EMBL/GenBank/DDBJ whole genome shotgun (WGS) entry which is preliminary data.</text>
</comment>
<evidence type="ECO:0000313" key="2">
    <source>
        <dbReference type="EMBL" id="KAH7311504.1"/>
    </source>
</evidence>
<dbReference type="EMBL" id="JAGPNK010000011">
    <property type="protein sequence ID" value="KAH7311504.1"/>
    <property type="molecule type" value="Genomic_DNA"/>
</dbReference>
<keyword evidence="1" id="KW-0472">Membrane</keyword>
<keyword evidence="1" id="KW-0812">Transmembrane</keyword>
<reference evidence="2" key="1">
    <citation type="journal article" date="2021" name="Nat. Commun.">
        <title>Genetic determinants of endophytism in the Arabidopsis root mycobiome.</title>
        <authorList>
            <person name="Mesny F."/>
            <person name="Miyauchi S."/>
            <person name="Thiergart T."/>
            <person name="Pickel B."/>
            <person name="Atanasova L."/>
            <person name="Karlsson M."/>
            <person name="Huettel B."/>
            <person name="Barry K.W."/>
            <person name="Haridas S."/>
            <person name="Chen C."/>
            <person name="Bauer D."/>
            <person name="Andreopoulos W."/>
            <person name="Pangilinan J."/>
            <person name="LaButti K."/>
            <person name="Riley R."/>
            <person name="Lipzen A."/>
            <person name="Clum A."/>
            <person name="Drula E."/>
            <person name="Henrissat B."/>
            <person name="Kohler A."/>
            <person name="Grigoriev I.V."/>
            <person name="Martin F.M."/>
            <person name="Hacquard S."/>
        </authorList>
    </citation>
    <scope>NUCLEOTIDE SEQUENCE</scope>
    <source>
        <strain evidence="2">MPI-CAGE-CH-0235</strain>
    </source>
</reference>
<sequence>MDDRGPSCDAATLPLASKDRLVVRLQLWHFCRLGRSKKMNRLLARHFADLKLANWDVHDVAILEPEGRARRDYFVPVEVDFEHKYCTYHDTNGSAESDVRELFQETVPQAILPFLSTSESQDPVRIMKVSCINTQCPSPSRYTHVTFLSRLPIKVETILMPTSINVSHLSLLVSAGHATMPQILELLTLFSQITADRNYDLSFLSEAHAEALFNIKTAVAKASLLIAVVDRVIVNFLQYLLLEMLMDLSALERKMGGVVENIKAIQGHSAFTHYRQQLQPQLKDRLHEMESTLANHEMAQGAGMLATVLGAGTGAGGMIPIGAHGKVPASIAAVAACFGVGFGLVTAFTRQRIIDIRHENIVTVHFKENLEALGDSLNDTRAALAIIFCRDALNVDLQDLGVHERIKVFEGLGVDGDRLGKRCYEESDITVSLQKFVRRYERLAKSAAKLTGLTRCDIVTVEHGS</sequence>
<gene>
    <name evidence="2" type="ORF">B0I35DRAFT_481463</name>
</gene>
<dbReference type="AlphaFoldDB" id="A0A8K0SL83"/>
<evidence type="ECO:0000313" key="3">
    <source>
        <dbReference type="Proteomes" id="UP000813444"/>
    </source>
</evidence>